<dbReference type="Pfam" id="PF00385">
    <property type="entry name" value="Chromo"/>
    <property type="match status" value="1"/>
</dbReference>
<dbReference type="InterPro" id="IPR016197">
    <property type="entry name" value="Chromo-like_dom_sf"/>
</dbReference>
<dbReference type="Proteomes" id="UP000053263">
    <property type="component" value="Unassembled WGS sequence"/>
</dbReference>
<dbReference type="HOGENOM" id="CLU_189342_0_0_1"/>
<dbReference type="InterPro" id="IPR000953">
    <property type="entry name" value="Chromo/chromo_shadow_dom"/>
</dbReference>
<reference evidence="2 3" key="1">
    <citation type="submission" date="2014-06" db="EMBL/GenBank/DDBJ databases">
        <title>Evolutionary Origins and Diversification of the Mycorrhizal Mutualists.</title>
        <authorList>
            <consortium name="DOE Joint Genome Institute"/>
            <consortium name="Mycorrhizal Genomics Consortium"/>
            <person name="Kohler A."/>
            <person name="Kuo A."/>
            <person name="Nagy L.G."/>
            <person name="Floudas D."/>
            <person name="Copeland A."/>
            <person name="Barry K.W."/>
            <person name="Cichocki N."/>
            <person name="Veneault-Fourrey C."/>
            <person name="LaButti K."/>
            <person name="Lindquist E.A."/>
            <person name="Lipzen A."/>
            <person name="Lundell T."/>
            <person name="Morin E."/>
            <person name="Murat C."/>
            <person name="Riley R."/>
            <person name="Ohm R."/>
            <person name="Sun H."/>
            <person name="Tunlid A."/>
            <person name="Henrissat B."/>
            <person name="Grigoriev I.V."/>
            <person name="Hibbett D.S."/>
            <person name="Martin F."/>
        </authorList>
    </citation>
    <scope>NUCLEOTIDE SEQUENCE [LARGE SCALE GENOMIC DNA]</scope>
    <source>
        <strain evidence="2 3">FD-325 SS-3</strain>
    </source>
</reference>
<evidence type="ECO:0000313" key="2">
    <source>
        <dbReference type="EMBL" id="KII82831.1"/>
    </source>
</evidence>
<evidence type="ECO:0000259" key="1">
    <source>
        <dbReference type="PROSITE" id="PS50013"/>
    </source>
</evidence>
<dbReference type="SMART" id="SM00298">
    <property type="entry name" value="CHROMO"/>
    <property type="match status" value="1"/>
</dbReference>
<dbReference type="Gene3D" id="2.40.50.40">
    <property type="match status" value="1"/>
</dbReference>
<protein>
    <recommendedName>
        <fullName evidence="1">Chromo domain-containing protein</fullName>
    </recommendedName>
</protein>
<gene>
    <name evidence="2" type="ORF">PLICRDRAFT_120218</name>
</gene>
<dbReference type="PROSITE" id="PS50013">
    <property type="entry name" value="CHROMO_2"/>
    <property type="match status" value="1"/>
</dbReference>
<accession>A0A0C9SJZ2</accession>
<proteinExistence type="predicted"/>
<evidence type="ECO:0000313" key="3">
    <source>
        <dbReference type="Proteomes" id="UP000053263"/>
    </source>
</evidence>
<organism evidence="2 3">
    <name type="scientific">Plicaturopsis crispa FD-325 SS-3</name>
    <dbReference type="NCBI Taxonomy" id="944288"/>
    <lineage>
        <taxon>Eukaryota</taxon>
        <taxon>Fungi</taxon>
        <taxon>Dikarya</taxon>
        <taxon>Basidiomycota</taxon>
        <taxon>Agaricomycotina</taxon>
        <taxon>Agaricomycetes</taxon>
        <taxon>Agaricomycetidae</taxon>
        <taxon>Amylocorticiales</taxon>
        <taxon>Amylocorticiaceae</taxon>
        <taxon>Plicatura</taxon>
        <taxon>Plicaturopsis crispa</taxon>
    </lineage>
</organism>
<dbReference type="GO" id="GO:0006338">
    <property type="term" value="P:chromatin remodeling"/>
    <property type="evidence" value="ECO:0007669"/>
    <property type="project" value="UniProtKB-ARBA"/>
</dbReference>
<dbReference type="AlphaFoldDB" id="A0A0C9SJZ2"/>
<dbReference type="InterPro" id="IPR023780">
    <property type="entry name" value="Chromo_domain"/>
</dbReference>
<name>A0A0C9SJZ2_PLICR</name>
<dbReference type="SUPFAM" id="SSF54160">
    <property type="entry name" value="Chromo domain-like"/>
    <property type="match status" value="1"/>
</dbReference>
<feature type="non-terminal residue" evidence="2">
    <location>
        <position position="1"/>
    </location>
</feature>
<dbReference type="EMBL" id="KN832621">
    <property type="protein sequence ID" value="KII82831.1"/>
    <property type="molecule type" value="Genomic_DNA"/>
</dbReference>
<dbReference type="OrthoDB" id="2447764at2759"/>
<feature type="domain" description="Chromo" evidence="1">
    <location>
        <begin position="2"/>
        <end position="57"/>
    </location>
</feature>
<sequence length="57" mass="6838">EYEVDHIVAHKFDKRSRRPLYLLRWKGYDPLHDSWASERDLRNAPALLRDYKKAAGL</sequence>
<keyword evidence="3" id="KW-1185">Reference proteome</keyword>